<keyword evidence="2" id="KW-1185">Reference proteome</keyword>
<dbReference type="Proteomes" id="UP001239111">
    <property type="component" value="Chromosome 2"/>
</dbReference>
<comment type="caution">
    <text evidence="1">The sequence shown here is derived from an EMBL/GenBank/DDBJ whole genome shotgun (WGS) entry which is preliminary data.</text>
</comment>
<sequence length="100" mass="11335">MQYGAELGRRLSAREKPLQLQEDLLLSLGYRESTRRARLGLDPELRHLIAFHVGPAAPLGELRGYSRCGYCLVLKGLVFPQWKRRALAVIGSRLFLYPGK</sequence>
<accession>A0ACC2PCH6</accession>
<gene>
    <name evidence="1" type="ORF">QAD02_016488</name>
</gene>
<evidence type="ECO:0000313" key="2">
    <source>
        <dbReference type="Proteomes" id="UP001239111"/>
    </source>
</evidence>
<protein>
    <submittedName>
        <fullName evidence="1">Uncharacterized protein</fullName>
    </submittedName>
</protein>
<proteinExistence type="predicted"/>
<evidence type="ECO:0000313" key="1">
    <source>
        <dbReference type="EMBL" id="KAJ8680701.1"/>
    </source>
</evidence>
<organism evidence="1 2">
    <name type="scientific">Eretmocerus hayati</name>
    <dbReference type="NCBI Taxonomy" id="131215"/>
    <lineage>
        <taxon>Eukaryota</taxon>
        <taxon>Metazoa</taxon>
        <taxon>Ecdysozoa</taxon>
        <taxon>Arthropoda</taxon>
        <taxon>Hexapoda</taxon>
        <taxon>Insecta</taxon>
        <taxon>Pterygota</taxon>
        <taxon>Neoptera</taxon>
        <taxon>Endopterygota</taxon>
        <taxon>Hymenoptera</taxon>
        <taxon>Apocrita</taxon>
        <taxon>Proctotrupomorpha</taxon>
        <taxon>Chalcidoidea</taxon>
        <taxon>Aphelinidae</taxon>
        <taxon>Aphelininae</taxon>
        <taxon>Eretmocerus</taxon>
    </lineage>
</organism>
<reference evidence="1" key="1">
    <citation type="submission" date="2023-04" db="EMBL/GenBank/DDBJ databases">
        <title>A chromosome-level genome assembly of the parasitoid wasp Eretmocerus hayati.</title>
        <authorList>
            <person name="Zhong Y."/>
            <person name="Liu S."/>
            <person name="Liu Y."/>
        </authorList>
    </citation>
    <scope>NUCLEOTIDE SEQUENCE</scope>
    <source>
        <strain evidence="1">ZJU_SS_LIU_2023</strain>
    </source>
</reference>
<name>A0ACC2PCH6_9HYME</name>
<dbReference type="EMBL" id="CM056742">
    <property type="protein sequence ID" value="KAJ8680701.1"/>
    <property type="molecule type" value="Genomic_DNA"/>
</dbReference>